<evidence type="ECO:0000313" key="2">
    <source>
        <dbReference type="EMBL" id="GAF69234.1"/>
    </source>
</evidence>
<feature type="domain" description="Ice-binding protein C-terminal" evidence="1">
    <location>
        <begin position="299"/>
        <end position="321"/>
    </location>
</feature>
<gene>
    <name evidence="2" type="ORF">S01H1_14921</name>
</gene>
<comment type="caution">
    <text evidence="2">The sequence shown here is derived from an EMBL/GenBank/DDBJ whole genome shotgun (WGS) entry which is preliminary data.</text>
</comment>
<dbReference type="Gene3D" id="2.130.10.130">
    <property type="entry name" value="Integrin alpha, N-terminal"/>
    <property type="match status" value="1"/>
</dbReference>
<organism evidence="2">
    <name type="scientific">marine sediment metagenome</name>
    <dbReference type="NCBI Taxonomy" id="412755"/>
    <lineage>
        <taxon>unclassified sequences</taxon>
        <taxon>metagenomes</taxon>
        <taxon>ecological metagenomes</taxon>
    </lineage>
</organism>
<sequence>ANVAPGVDQGSLVLGPVGNVGWPDNWSPRFDTTITKTTLGDVNGDGKDDAVFVRTSPGDPTFLETFAQHSDAQGLEGNAPVVTTGWFQPDTTTTGQLLVGDFTGDGADDLAMQNPADNDIVGGASTLGVGLDGAAGKTFWGGIGIVGNQMTTLVGDIDGDGKEDIVQVDDRYGNGNWGWVAGLTGPSATPAGIGIGTGGTSWAFPFNLHANSVSATPLLADMDNDGRDDLVLYEEYTDISALDGLSHVWGRVLVSLTDDVAGGLFTNIYDYGAGWYDWAALFGVATGGGFTPVVGNVHVPEPGSMILLGLGSLALVLVRRRRV</sequence>
<dbReference type="SUPFAM" id="SSF69318">
    <property type="entry name" value="Integrin alpha N-terminal domain"/>
    <property type="match status" value="1"/>
</dbReference>
<name>X0RK72_9ZZZZ</name>
<dbReference type="InterPro" id="IPR013424">
    <property type="entry name" value="Ice-binding_C"/>
</dbReference>
<protein>
    <recommendedName>
        <fullName evidence="1">Ice-binding protein C-terminal domain-containing protein</fullName>
    </recommendedName>
</protein>
<accession>X0RK72</accession>
<dbReference type="InterPro" id="IPR028994">
    <property type="entry name" value="Integrin_alpha_N"/>
</dbReference>
<dbReference type="AlphaFoldDB" id="X0RK72"/>
<dbReference type="NCBIfam" id="TIGR02595">
    <property type="entry name" value="PEP_CTERM"/>
    <property type="match status" value="1"/>
</dbReference>
<dbReference type="EMBL" id="BARS01007778">
    <property type="protein sequence ID" value="GAF69234.1"/>
    <property type="molecule type" value="Genomic_DNA"/>
</dbReference>
<proteinExistence type="predicted"/>
<evidence type="ECO:0000259" key="1">
    <source>
        <dbReference type="Pfam" id="PF07589"/>
    </source>
</evidence>
<dbReference type="Pfam" id="PF07589">
    <property type="entry name" value="PEP-CTERM"/>
    <property type="match status" value="1"/>
</dbReference>
<feature type="non-terminal residue" evidence="2">
    <location>
        <position position="1"/>
    </location>
</feature>
<reference evidence="2" key="1">
    <citation type="journal article" date="2014" name="Front. Microbiol.">
        <title>High frequency of phylogenetically diverse reductive dehalogenase-homologous genes in deep subseafloor sedimentary metagenomes.</title>
        <authorList>
            <person name="Kawai M."/>
            <person name="Futagami T."/>
            <person name="Toyoda A."/>
            <person name="Takaki Y."/>
            <person name="Nishi S."/>
            <person name="Hori S."/>
            <person name="Arai W."/>
            <person name="Tsubouchi T."/>
            <person name="Morono Y."/>
            <person name="Uchiyama I."/>
            <person name="Ito T."/>
            <person name="Fujiyama A."/>
            <person name="Inagaki F."/>
            <person name="Takami H."/>
        </authorList>
    </citation>
    <scope>NUCLEOTIDE SEQUENCE</scope>
    <source>
        <strain evidence="2">Expedition CK06-06</strain>
    </source>
</reference>